<evidence type="ECO:0000313" key="1">
    <source>
        <dbReference type="EMBL" id="MBW32345.1"/>
    </source>
</evidence>
<proteinExistence type="predicted"/>
<accession>A0A2M3ZV25</accession>
<sequence>MWVLLSIGTLSTRPSGLRCFSCVLLLREYHPHVHAVELWASTLIQRHPVTHVGLLGNILMRTLFAWY</sequence>
<dbReference type="EMBL" id="GGFM01011594">
    <property type="protein sequence ID" value="MBW32345.1"/>
    <property type="molecule type" value="Transcribed_RNA"/>
</dbReference>
<protein>
    <submittedName>
        <fullName evidence="1">Putative secreted peptide</fullName>
    </submittedName>
</protein>
<dbReference type="AlphaFoldDB" id="A0A2M3ZV25"/>
<organism evidence="1">
    <name type="scientific">Anopheles braziliensis</name>
    <dbReference type="NCBI Taxonomy" id="58242"/>
    <lineage>
        <taxon>Eukaryota</taxon>
        <taxon>Metazoa</taxon>
        <taxon>Ecdysozoa</taxon>
        <taxon>Arthropoda</taxon>
        <taxon>Hexapoda</taxon>
        <taxon>Insecta</taxon>
        <taxon>Pterygota</taxon>
        <taxon>Neoptera</taxon>
        <taxon>Endopterygota</taxon>
        <taxon>Diptera</taxon>
        <taxon>Nematocera</taxon>
        <taxon>Culicoidea</taxon>
        <taxon>Culicidae</taxon>
        <taxon>Anophelinae</taxon>
        <taxon>Anopheles</taxon>
    </lineage>
</organism>
<name>A0A2M3ZV25_9DIPT</name>
<reference evidence="1" key="1">
    <citation type="submission" date="2018-01" db="EMBL/GenBank/DDBJ databases">
        <title>An insight into the sialome of Amazonian anophelines.</title>
        <authorList>
            <person name="Ribeiro J.M."/>
            <person name="Scarpassa V."/>
            <person name="Calvo E."/>
        </authorList>
    </citation>
    <scope>NUCLEOTIDE SEQUENCE</scope>
    <source>
        <tissue evidence="1">Salivary glands</tissue>
    </source>
</reference>